<evidence type="ECO:0000256" key="1">
    <source>
        <dbReference type="SAM" id="SignalP"/>
    </source>
</evidence>
<keyword evidence="4" id="KW-1185">Reference proteome</keyword>
<accession>A0AAN6YIS6</accession>
<feature type="signal peptide" evidence="1">
    <location>
        <begin position="1"/>
        <end position="19"/>
    </location>
</feature>
<dbReference type="AlphaFoldDB" id="A0AAN6YIS6"/>
<reference evidence="3" key="2">
    <citation type="submission" date="2023-05" db="EMBL/GenBank/DDBJ databases">
        <authorList>
            <consortium name="Lawrence Berkeley National Laboratory"/>
            <person name="Steindorff A."/>
            <person name="Hensen N."/>
            <person name="Bonometti L."/>
            <person name="Westerberg I."/>
            <person name="Brannstrom I.O."/>
            <person name="Guillou S."/>
            <person name="Cros-Aarteil S."/>
            <person name="Calhoun S."/>
            <person name="Haridas S."/>
            <person name="Kuo A."/>
            <person name="Mondo S."/>
            <person name="Pangilinan J."/>
            <person name="Riley R."/>
            <person name="Labutti K."/>
            <person name="Andreopoulos B."/>
            <person name="Lipzen A."/>
            <person name="Chen C."/>
            <person name="Yanf M."/>
            <person name="Daum C."/>
            <person name="Ng V."/>
            <person name="Clum A."/>
            <person name="Ohm R."/>
            <person name="Martin F."/>
            <person name="Silar P."/>
            <person name="Natvig D."/>
            <person name="Lalanne C."/>
            <person name="Gautier V."/>
            <person name="Ament-Velasquez S.L."/>
            <person name="Kruys A."/>
            <person name="Hutchinson M.I."/>
            <person name="Powell A.J."/>
            <person name="Barry K."/>
            <person name="Miller A.N."/>
            <person name="Grigoriev I.V."/>
            <person name="Debuchy R."/>
            <person name="Gladieux P."/>
            <person name="Thoren M.H."/>
            <person name="Johannesson H."/>
        </authorList>
    </citation>
    <scope>NUCLEOTIDE SEQUENCE</scope>
    <source>
        <strain evidence="3">PSN293</strain>
    </source>
</reference>
<keyword evidence="1" id="KW-0732">Signal</keyword>
<comment type="caution">
    <text evidence="3">The sequence shown here is derived from an EMBL/GenBank/DDBJ whole genome shotgun (WGS) entry which is preliminary data.</text>
</comment>
<feature type="chain" id="PRO_5042861031" description="DUF1996 domain-containing protein" evidence="1">
    <location>
        <begin position="20"/>
        <end position="362"/>
    </location>
</feature>
<evidence type="ECO:0000313" key="3">
    <source>
        <dbReference type="EMBL" id="KAK4218495.1"/>
    </source>
</evidence>
<gene>
    <name evidence="3" type="ORF">QBC37DRAFT_466503</name>
</gene>
<evidence type="ECO:0000259" key="2">
    <source>
        <dbReference type="Pfam" id="PF09362"/>
    </source>
</evidence>
<organism evidence="3 4">
    <name type="scientific">Rhypophila decipiens</name>
    <dbReference type="NCBI Taxonomy" id="261697"/>
    <lineage>
        <taxon>Eukaryota</taxon>
        <taxon>Fungi</taxon>
        <taxon>Dikarya</taxon>
        <taxon>Ascomycota</taxon>
        <taxon>Pezizomycotina</taxon>
        <taxon>Sordariomycetes</taxon>
        <taxon>Sordariomycetidae</taxon>
        <taxon>Sordariales</taxon>
        <taxon>Naviculisporaceae</taxon>
        <taxon>Rhypophila</taxon>
    </lineage>
</organism>
<dbReference type="InterPro" id="IPR018535">
    <property type="entry name" value="DUF1996"/>
</dbReference>
<evidence type="ECO:0000313" key="4">
    <source>
        <dbReference type="Proteomes" id="UP001301769"/>
    </source>
</evidence>
<sequence length="362" mass="39542">MTDKRSLLATALFFCNAFAQNINVGRLLRFSCSQLVIERTDPLVNPGLNPSPHTHQIVGGNSFNVTMDPQRMDPSTASTCTSCTYSEDFSNYWTASLYFKSPENGTYKMVPQQTNFYGIDGEGQPKGGGMTIYYMTPFRSRTQRTTAFPPGFRMITGNPELRRQGLNPGICHRCNGDAGPTAIAPCDLSDTAEFPPRPCPGGIRASVTFPSCWDGKNLDSPDHASHVAYSPDGLVLAGASCPASHPIRIPQLMYEINWDTRQFNEPEYFKGGRQPFVYSFGDGSGYGQHGDYIFGWKAGALQRGMDAVLGEDCVNDVCSALKNQSSFEGAKCTKQTQVPGEDVGRGGQWLTALPGDVQVTYK</sequence>
<dbReference type="Proteomes" id="UP001301769">
    <property type="component" value="Unassembled WGS sequence"/>
</dbReference>
<name>A0AAN6YIS6_9PEZI</name>
<reference evidence="3" key="1">
    <citation type="journal article" date="2023" name="Mol. Phylogenet. Evol.">
        <title>Genome-scale phylogeny and comparative genomics of the fungal order Sordariales.</title>
        <authorList>
            <person name="Hensen N."/>
            <person name="Bonometti L."/>
            <person name="Westerberg I."/>
            <person name="Brannstrom I.O."/>
            <person name="Guillou S."/>
            <person name="Cros-Aarteil S."/>
            <person name="Calhoun S."/>
            <person name="Haridas S."/>
            <person name="Kuo A."/>
            <person name="Mondo S."/>
            <person name="Pangilinan J."/>
            <person name="Riley R."/>
            <person name="LaButti K."/>
            <person name="Andreopoulos B."/>
            <person name="Lipzen A."/>
            <person name="Chen C."/>
            <person name="Yan M."/>
            <person name="Daum C."/>
            <person name="Ng V."/>
            <person name="Clum A."/>
            <person name="Steindorff A."/>
            <person name="Ohm R.A."/>
            <person name="Martin F."/>
            <person name="Silar P."/>
            <person name="Natvig D.O."/>
            <person name="Lalanne C."/>
            <person name="Gautier V."/>
            <person name="Ament-Velasquez S.L."/>
            <person name="Kruys A."/>
            <person name="Hutchinson M.I."/>
            <person name="Powell A.J."/>
            <person name="Barry K."/>
            <person name="Miller A.N."/>
            <person name="Grigoriev I.V."/>
            <person name="Debuchy R."/>
            <person name="Gladieux P."/>
            <person name="Hiltunen Thoren M."/>
            <person name="Johannesson H."/>
        </authorList>
    </citation>
    <scope>NUCLEOTIDE SEQUENCE</scope>
    <source>
        <strain evidence="3">PSN293</strain>
    </source>
</reference>
<dbReference type="EMBL" id="MU858053">
    <property type="protein sequence ID" value="KAK4218495.1"/>
    <property type="molecule type" value="Genomic_DNA"/>
</dbReference>
<protein>
    <recommendedName>
        <fullName evidence="2">DUF1996 domain-containing protein</fullName>
    </recommendedName>
</protein>
<dbReference type="PANTHER" id="PTHR43662:SF2">
    <property type="entry name" value="DUF1996 DOMAIN-CONTAINING PROTEIN"/>
    <property type="match status" value="1"/>
</dbReference>
<dbReference type="PANTHER" id="PTHR43662">
    <property type="match status" value="1"/>
</dbReference>
<proteinExistence type="predicted"/>
<dbReference type="Pfam" id="PF09362">
    <property type="entry name" value="DUF1996"/>
    <property type="match status" value="1"/>
</dbReference>
<feature type="domain" description="DUF1996" evidence="2">
    <location>
        <begin position="41"/>
        <end position="296"/>
    </location>
</feature>